<dbReference type="GO" id="GO:0006950">
    <property type="term" value="P:response to stress"/>
    <property type="evidence" value="ECO:0007669"/>
    <property type="project" value="TreeGrafter"/>
</dbReference>
<dbReference type="EMBL" id="MLQR01000002">
    <property type="protein sequence ID" value="OIJ16907.1"/>
    <property type="molecule type" value="Genomic_DNA"/>
</dbReference>
<dbReference type="Pfam" id="PF01047">
    <property type="entry name" value="MarR"/>
    <property type="match status" value="1"/>
</dbReference>
<dbReference type="PROSITE" id="PS50995">
    <property type="entry name" value="HTH_MARR_2"/>
    <property type="match status" value="1"/>
</dbReference>
<dbReference type="InterPro" id="IPR036388">
    <property type="entry name" value="WH-like_DNA-bd_sf"/>
</dbReference>
<accession>A0A1S2LYW3</accession>
<dbReference type="GO" id="GO:0003677">
    <property type="term" value="F:DNA binding"/>
    <property type="evidence" value="ECO:0007669"/>
    <property type="project" value="UniProtKB-KW"/>
</dbReference>
<keyword evidence="4" id="KW-1185">Reference proteome</keyword>
<dbReference type="InterPro" id="IPR039422">
    <property type="entry name" value="MarR/SlyA-like"/>
</dbReference>
<name>A0A1S2LYW3_9BACI</name>
<comment type="caution">
    <text evidence="3">The sequence shown here is derived from an EMBL/GenBank/DDBJ whole genome shotgun (WGS) entry which is preliminary data.</text>
</comment>
<gene>
    <name evidence="3" type="ORF">BKP37_04410</name>
</gene>
<dbReference type="OrthoDB" id="9799747at2"/>
<reference evidence="3 4" key="1">
    <citation type="submission" date="2016-10" db="EMBL/GenBank/DDBJ databases">
        <title>Draft genome sequences of four alkaliphilic bacteria belonging to the Anaerobacillus genus.</title>
        <authorList>
            <person name="Bassil N.M."/>
            <person name="Lloyd J.R."/>
        </authorList>
    </citation>
    <scope>NUCLEOTIDE SEQUENCE [LARGE SCALE GENOMIC DNA]</scope>
    <source>
        <strain evidence="3 4">DSM 18345</strain>
    </source>
</reference>
<dbReference type="Proteomes" id="UP000179524">
    <property type="component" value="Unassembled WGS sequence"/>
</dbReference>
<evidence type="ECO:0000259" key="2">
    <source>
        <dbReference type="PROSITE" id="PS50995"/>
    </source>
</evidence>
<sequence length="163" mass="19384">MKTTKNLHSILNLLRGTSKVVEEDWQKVAHLAGLTQAEQHTLWIIYFEERASITKIANYGLWDRSTVMQVVKRLKEKGLVTIEKDEKDLRVTYVILTEEGRKRQLATTKEDYSLFNYINQLRIENEEAFNQFIKILVKINQQYHGEEYVQWVEKTAKIYEDQF</sequence>
<evidence type="ECO:0000313" key="3">
    <source>
        <dbReference type="EMBL" id="OIJ16907.1"/>
    </source>
</evidence>
<proteinExistence type="predicted"/>
<dbReference type="RefSeq" id="WP_071308468.1">
    <property type="nucleotide sequence ID" value="NZ_MLQR01000002.1"/>
</dbReference>
<dbReference type="PANTHER" id="PTHR33164">
    <property type="entry name" value="TRANSCRIPTIONAL REGULATOR, MARR FAMILY"/>
    <property type="match status" value="1"/>
</dbReference>
<dbReference type="SUPFAM" id="SSF46785">
    <property type="entry name" value="Winged helix' DNA-binding domain"/>
    <property type="match status" value="1"/>
</dbReference>
<dbReference type="Gene3D" id="1.10.10.10">
    <property type="entry name" value="Winged helix-like DNA-binding domain superfamily/Winged helix DNA-binding domain"/>
    <property type="match status" value="1"/>
</dbReference>
<keyword evidence="1" id="KW-0238">DNA-binding</keyword>
<dbReference type="InterPro" id="IPR000835">
    <property type="entry name" value="HTH_MarR-typ"/>
</dbReference>
<protein>
    <recommendedName>
        <fullName evidence="2">HTH marR-type domain-containing protein</fullName>
    </recommendedName>
</protein>
<dbReference type="GO" id="GO:0003700">
    <property type="term" value="F:DNA-binding transcription factor activity"/>
    <property type="evidence" value="ECO:0007669"/>
    <property type="project" value="InterPro"/>
</dbReference>
<evidence type="ECO:0000256" key="1">
    <source>
        <dbReference type="ARBA" id="ARBA00023125"/>
    </source>
</evidence>
<feature type="domain" description="HTH marR-type" evidence="2">
    <location>
        <begin position="7"/>
        <end position="141"/>
    </location>
</feature>
<dbReference type="PANTHER" id="PTHR33164:SF58">
    <property type="entry name" value="DNA-BINDING TRANSCRIPTIONAL REPRESSOR SCOC"/>
    <property type="match status" value="1"/>
</dbReference>
<organism evidence="3 4">
    <name type="scientific">Anaerobacillus alkalilacustris</name>
    <dbReference type="NCBI Taxonomy" id="393763"/>
    <lineage>
        <taxon>Bacteria</taxon>
        <taxon>Bacillati</taxon>
        <taxon>Bacillota</taxon>
        <taxon>Bacilli</taxon>
        <taxon>Bacillales</taxon>
        <taxon>Bacillaceae</taxon>
        <taxon>Anaerobacillus</taxon>
    </lineage>
</organism>
<dbReference type="AlphaFoldDB" id="A0A1S2LYW3"/>
<dbReference type="InterPro" id="IPR036390">
    <property type="entry name" value="WH_DNA-bd_sf"/>
</dbReference>
<dbReference type="SMART" id="SM00347">
    <property type="entry name" value="HTH_MARR"/>
    <property type="match status" value="1"/>
</dbReference>
<evidence type="ECO:0000313" key="4">
    <source>
        <dbReference type="Proteomes" id="UP000179524"/>
    </source>
</evidence>